<organism evidence="3 4">
    <name type="scientific">Linnemannia schmuckeri</name>
    <dbReference type="NCBI Taxonomy" id="64567"/>
    <lineage>
        <taxon>Eukaryota</taxon>
        <taxon>Fungi</taxon>
        <taxon>Fungi incertae sedis</taxon>
        <taxon>Mucoromycota</taxon>
        <taxon>Mortierellomycotina</taxon>
        <taxon>Mortierellomycetes</taxon>
        <taxon>Mortierellales</taxon>
        <taxon>Mortierellaceae</taxon>
        <taxon>Linnemannia</taxon>
    </lineage>
</organism>
<sequence length="66" mass="7661">MFFISHGKIWCSKETPEIAMRLIQADNHSLNKFRVLGSLQNSPEFAEAFRCASKTRMNPEKKCSLW</sequence>
<proteinExistence type="inferred from homology"/>
<dbReference type="Gene3D" id="3.40.390.10">
    <property type="entry name" value="Collagenase (Catalytic Domain)"/>
    <property type="match status" value="1"/>
</dbReference>
<dbReference type="PANTHER" id="PTHR11733">
    <property type="entry name" value="ZINC METALLOPROTEASE FAMILY M13 NEPRILYSIN-RELATED"/>
    <property type="match status" value="1"/>
</dbReference>
<dbReference type="AlphaFoldDB" id="A0A9P5RZM9"/>
<dbReference type="InterPro" id="IPR024079">
    <property type="entry name" value="MetalloPept_cat_dom_sf"/>
</dbReference>
<protein>
    <recommendedName>
        <fullName evidence="2">Peptidase M13 C-terminal domain-containing protein</fullName>
    </recommendedName>
</protein>
<name>A0A9P5RZM9_9FUNG</name>
<gene>
    <name evidence="3" type="ORF">BG015_009025</name>
</gene>
<keyword evidence="4" id="KW-1185">Reference proteome</keyword>
<evidence type="ECO:0000256" key="1">
    <source>
        <dbReference type="ARBA" id="ARBA00007357"/>
    </source>
</evidence>
<reference evidence="3" key="1">
    <citation type="journal article" date="2020" name="Fungal Divers.">
        <title>Resolving the Mortierellaceae phylogeny through synthesis of multi-gene phylogenetics and phylogenomics.</title>
        <authorList>
            <person name="Vandepol N."/>
            <person name="Liber J."/>
            <person name="Desiro A."/>
            <person name="Na H."/>
            <person name="Kennedy M."/>
            <person name="Barry K."/>
            <person name="Grigoriev I.V."/>
            <person name="Miller A.N."/>
            <person name="O'Donnell K."/>
            <person name="Stajich J.E."/>
            <person name="Bonito G."/>
        </authorList>
    </citation>
    <scope>NUCLEOTIDE SEQUENCE</scope>
    <source>
        <strain evidence="3">NRRL 6426</strain>
    </source>
</reference>
<dbReference type="PANTHER" id="PTHR11733:SF167">
    <property type="entry name" value="FI17812P1-RELATED"/>
    <property type="match status" value="1"/>
</dbReference>
<dbReference type="OrthoDB" id="6475849at2759"/>
<evidence type="ECO:0000313" key="4">
    <source>
        <dbReference type="Proteomes" id="UP000748756"/>
    </source>
</evidence>
<dbReference type="GO" id="GO:0016485">
    <property type="term" value="P:protein processing"/>
    <property type="evidence" value="ECO:0007669"/>
    <property type="project" value="TreeGrafter"/>
</dbReference>
<feature type="domain" description="Peptidase M13 C-terminal" evidence="2">
    <location>
        <begin position="1"/>
        <end position="65"/>
    </location>
</feature>
<dbReference type="InterPro" id="IPR000718">
    <property type="entry name" value="Peptidase_M13"/>
</dbReference>
<dbReference type="GO" id="GO:0005886">
    <property type="term" value="C:plasma membrane"/>
    <property type="evidence" value="ECO:0007669"/>
    <property type="project" value="TreeGrafter"/>
</dbReference>
<dbReference type="PROSITE" id="PS51885">
    <property type="entry name" value="NEPRILYSIN"/>
    <property type="match status" value="1"/>
</dbReference>
<dbReference type="InterPro" id="IPR018497">
    <property type="entry name" value="Peptidase_M13_C"/>
</dbReference>
<evidence type="ECO:0000313" key="3">
    <source>
        <dbReference type="EMBL" id="KAF9149191.1"/>
    </source>
</evidence>
<dbReference type="Pfam" id="PF01431">
    <property type="entry name" value="Peptidase_M13"/>
    <property type="match status" value="1"/>
</dbReference>
<accession>A0A9P5RZM9</accession>
<dbReference type="GO" id="GO:0004222">
    <property type="term" value="F:metalloendopeptidase activity"/>
    <property type="evidence" value="ECO:0007669"/>
    <property type="project" value="InterPro"/>
</dbReference>
<dbReference type="EMBL" id="JAAAUQ010000561">
    <property type="protein sequence ID" value="KAF9149191.1"/>
    <property type="molecule type" value="Genomic_DNA"/>
</dbReference>
<dbReference type="SUPFAM" id="SSF55486">
    <property type="entry name" value="Metalloproteases ('zincins'), catalytic domain"/>
    <property type="match status" value="1"/>
</dbReference>
<dbReference type="Proteomes" id="UP000748756">
    <property type="component" value="Unassembled WGS sequence"/>
</dbReference>
<comment type="caution">
    <text evidence="3">The sequence shown here is derived from an EMBL/GenBank/DDBJ whole genome shotgun (WGS) entry which is preliminary data.</text>
</comment>
<comment type="similarity">
    <text evidence="1">Belongs to the peptidase M13 family.</text>
</comment>
<evidence type="ECO:0000259" key="2">
    <source>
        <dbReference type="Pfam" id="PF01431"/>
    </source>
</evidence>